<evidence type="ECO:0000313" key="1">
    <source>
        <dbReference type="EnsemblMetazoa" id="GAUT018321-PA"/>
    </source>
</evidence>
<dbReference type="AlphaFoldDB" id="A0A1A9UWQ5"/>
<proteinExistence type="predicted"/>
<dbReference type="EnsemblMetazoa" id="GAUT018321-RA">
    <property type="protein sequence ID" value="GAUT018321-PA"/>
    <property type="gene ID" value="GAUT018321"/>
</dbReference>
<dbReference type="Proteomes" id="UP000078200">
    <property type="component" value="Unassembled WGS sequence"/>
</dbReference>
<protein>
    <submittedName>
        <fullName evidence="1">Uncharacterized protein</fullName>
    </submittedName>
</protein>
<dbReference type="VEuPathDB" id="VectorBase:GAUT018321"/>
<name>A0A1A9UWQ5_GLOAU</name>
<evidence type="ECO:0000313" key="2">
    <source>
        <dbReference type="Proteomes" id="UP000078200"/>
    </source>
</evidence>
<sequence length="193" mass="22216">MAHRNVQGYRTILSRRECWQIRAIDHPDEMHKRCILKEGESGNHLLNIPATLSQQSNHHNILQKTLHRRSQRKNCSLEQLPLLRLSFDKFQSKMDASENICLNIRFGVKIGGNLAEITPKLTFEYSDEYSLTRDDIIVSSKEDLKLNLNFCVLVKLLLRVYLTAGVHINFQSTSKARSAVVVFSTELVELIKL</sequence>
<keyword evidence="2" id="KW-1185">Reference proteome</keyword>
<organism evidence="1 2">
    <name type="scientific">Glossina austeni</name>
    <name type="common">Savannah tsetse fly</name>
    <dbReference type="NCBI Taxonomy" id="7395"/>
    <lineage>
        <taxon>Eukaryota</taxon>
        <taxon>Metazoa</taxon>
        <taxon>Ecdysozoa</taxon>
        <taxon>Arthropoda</taxon>
        <taxon>Hexapoda</taxon>
        <taxon>Insecta</taxon>
        <taxon>Pterygota</taxon>
        <taxon>Neoptera</taxon>
        <taxon>Endopterygota</taxon>
        <taxon>Diptera</taxon>
        <taxon>Brachycera</taxon>
        <taxon>Muscomorpha</taxon>
        <taxon>Hippoboscoidea</taxon>
        <taxon>Glossinidae</taxon>
        <taxon>Glossina</taxon>
    </lineage>
</organism>
<accession>A0A1A9UWQ5</accession>
<reference evidence="1" key="1">
    <citation type="submission" date="2020-05" db="UniProtKB">
        <authorList>
            <consortium name="EnsemblMetazoa"/>
        </authorList>
    </citation>
    <scope>IDENTIFICATION</scope>
    <source>
        <strain evidence="1">TTRI</strain>
    </source>
</reference>